<dbReference type="AlphaFoldDB" id="A0A1F7YK30"/>
<evidence type="ECO:0000313" key="1">
    <source>
        <dbReference type="EMBL" id="OGM26958.1"/>
    </source>
</evidence>
<evidence type="ECO:0000313" key="2">
    <source>
        <dbReference type="Proteomes" id="UP000179221"/>
    </source>
</evidence>
<organism evidence="1 2">
    <name type="scientific">Candidatus Woesebacteria bacterium RIFCSPHIGHO2_01_FULL_40_22</name>
    <dbReference type="NCBI Taxonomy" id="1802499"/>
    <lineage>
        <taxon>Bacteria</taxon>
        <taxon>Candidatus Woeseibacteriota</taxon>
    </lineage>
</organism>
<gene>
    <name evidence="1" type="ORF">A2628_05960</name>
</gene>
<sequence>MERSNRIPLDEEFAGQLDANCGVCMRGIIDNTPQLETIKARIPSTTGEEKALAGLNAQCLRCFENGGNHLDAITTISSCHWRAGIK</sequence>
<proteinExistence type="predicted"/>
<accession>A0A1F7YK30</accession>
<protein>
    <submittedName>
        <fullName evidence="1">Uncharacterized protein</fullName>
    </submittedName>
</protein>
<dbReference type="EMBL" id="MGGL01000008">
    <property type="protein sequence ID" value="OGM26958.1"/>
    <property type="molecule type" value="Genomic_DNA"/>
</dbReference>
<dbReference type="Proteomes" id="UP000179221">
    <property type="component" value="Unassembled WGS sequence"/>
</dbReference>
<name>A0A1F7YK30_9BACT</name>
<comment type="caution">
    <text evidence="1">The sequence shown here is derived from an EMBL/GenBank/DDBJ whole genome shotgun (WGS) entry which is preliminary data.</text>
</comment>
<reference evidence="1 2" key="1">
    <citation type="journal article" date="2016" name="Nat. Commun.">
        <title>Thousands of microbial genomes shed light on interconnected biogeochemical processes in an aquifer system.</title>
        <authorList>
            <person name="Anantharaman K."/>
            <person name="Brown C.T."/>
            <person name="Hug L.A."/>
            <person name="Sharon I."/>
            <person name="Castelle C.J."/>
            <person name="Probst A.J."/>
            <person name="Thomas B.C."/>
            <person name="Singh A."/>
            <person name="Wilkins M.J."/>
            <person name="Karaoz U."/>
            <person name="Brodie E.L."/>
            <person name="Williams K.H."/>
            <person name="Hubbard S.S."/>
            <person name="Banfield J.F."/>
        </authorList>
    </citation>
    <scope>NUCLEOTIDE SEQUENCE [LARGE SCALE GENOMIC DNA]</scope>
</reference>